<sequence length="75" mass="8663">MPLLRRATRSEACTTRSTATNLTTSRVCFYQKSDSHLMKRLHCTRKVVLLLQWLRTHLAKLLPAFVPNLSCFAQM</sequence>
<organism evidence="1 2">
    <name type="scientific">Hyaloperonospora arabidopsidis (strain Emoy2)</name>
    <name type="common">Downy mildew agent</name>
    <name type="synonym">Peronospora arabidopsidis</name>
    <dbReference type="NCBI Taxonomy" id="559515"/>
    <lineage>
        <taxon>Eukaryota</taxon>
        <taxon>Sar</taxon>
        <taxon>Stramenopiles</taxon>
        <taxon>Oomycota</taxon>
        <taxon>Peronosporomycetes</taxon>
        <taxon>Peronosporales</taxon>
        <taxon>Peronosporaceae</taxon>
        <taxon>Hyaloperonospora</taxon>
    </lineage>
</organism>
<dbReference type="HOGENOM" id="CLU_2676334_0_0_1"/>
<proteinExistence type="predicted"/>
<accession>M4C0N4</accession>
<dbReference type="EnsemblProtists" id="HpaT812564">
    <property type="protein sequence ID" value="HpaP812564"/>
    <property type="gene ID" value="HpaG812564"/>
</dbReference>
<evidence type="ECO:0000313" key="1">
    <source>
        <dbReference type="EnsemblProtists" id="HpaP812564"/>
    </source>
</evidence>
<dbReference type="EMBL" id="JH598078">
    <property type="status" value="NOT_ANNOTATED_CDS"/>
    <property type="molecule type" value="Genomic_DNA"/>
</dbReference>
<reference evidence="2" key="1">
    <citation type="journal article" date="2010" name="Science">
        <title>Signatures of adaptation to obligate biotrophy in the Hyaloperonospora arabidopsidis genome.</title>
        <authorList>
            <person name="Baxter L."/>
            <person name="Tripathy S."/>
            <person name="Ishaque N."/>
            <person name="Boot N."/>
            <person name="Cabral A."/>
            <person name="Kemen E."/>
            <person name="Thines M."/>
            <person name="Ah-Fong A."/>
            <person name="Anderson R."/>
            <person name="Badejoko W."/>
            <person name="Bittner-Eddy P."/>
            <person name="Boore J.L."/>
            <person name="Chibucos M.C."/>
            <person name="Coates M."/>
            <person name="Dehal P."/>
            <person name="Delehaunty K."/>
            <person name="Dong S."/>
            <person name="Downton P."/>
            <person name="Dumas B."/>
            <person name="Fabro G."/>
            <person name="Fronick C."/>
            <person name="Fuerstenberg S.I."/>
            <person name="Fulton L."/>
            <person name="Gaulin E."/>
            <person name="Govers F."/>
            <person name="Hughes L."/>
            <person name="Humphray S."/>
            <person name="Jiang R.H."/>
            <person name="Judelson H."/>
            <person name="Kamoun S."/>
            <person name="Kyung K."/>
            <person name="Meijer H."/>
            <person name="Minx P."/>
            <person name="Morris P."/>
            <person name="Nelson J."/>
            <person name="Phuntumart V."/>
            <person name="Qutob D."/>
            <person name="Rehmany A."/>
            <person name="Rougon-Cardoso A."/>
            <person name="Ryden P."/>
            <person name="Torto-Alalibo T."/>
            <person name="Studholme D."/>
            <person name="Wang Y."/>
            <person name="Win J."/>
            <person name="Wood J."/>
            <person name="Clifton S.W."/>
            <person name="Rogers J."/>
            <person name="Van den Ackerveken G."/>
            <person name="Jones J.D."/>
            <person name="McDowell J.M."/>
            <person name="Beynon J."/>
            <person name="Tyler B.M."/>
        </authorList>
    </citation>
    <scope>NUCLEOTIDE SEQUENCE [LARGE SCALE GENOMIC DNA]</scope>
    <source>
        <strain evidence="2">Emoy2</strain>
    </source>
</reference>
<dbReference type="VEuPathDB" id="FungiDB:HpaG812564"/>
<name>M4C0N4_HYAAE</name>
<dbReference type="Proteomes" id="UP000011713">
    <property type="component" value="Unassembled WGS sequence"/>
</dbReference>
<reference evidence="1" key="2">
    <citation type="submission" date="2015-06" db="UniProtKB">
        <authorList>
            <consortium name="EnsemblProtists"/>
        </authorList>
    </citation>
    <scope>IDENTIFICATION</scope>
    <source>
        <strain evidence="1">Emoy2</strain>
    </source>
</reference>
<evidence type="ECO:0000313" key="2">
    <source>
        <dbReference type="Proteomes" id="UP000011713"/>
    </source>
</evidence>
<dbReference type="InParanoid" id="M4C0N4"/>
<dbReference type="AlphaFoldDB" id="M4C0N4"/>
<protein>
    <submittedName>
        <fullName evidence="1">Uncharacterized protein</fullName>
    </submittedName>
</protein>
<keyword evidence="2" id="KW-1185">Reference proteome</keyword>